<proteinExistence type="predicted"/>
<name>W4KBS5_HETIT</name>
<evidence type="ECO:0000313" key="2">
    <source>
        <dbReference type="Proteomes" id="UP000030671"/>
    </source>
</evidence>
<keyword evidence="2" id="KW-1185">Reference proteome</keyword>
<sequence length="148" mass="16683">MMVSLAYSHKGAVVVDKCIQRRLFTVTQGQDLVSHDPNLIVYAGVDGMFGHFNLFIVGFLHRHPSVSNLLIDLSSGVCTDEQILNNKCRRYVVGGFEFLKTTSHLKRCYGFLIDGDFALRWKDQCEAARHHSPLTISNLSFVLFCGLF</sequence>
<dbReference type="Proteomes" id="UP000030671">
    <property type="component" value="Unassembled WGS sequence"/>
</dbReference>
<dbReference type="InParanoid" id="W4KBS5"/>
<dbReference type="KEGG" id="hir:HETIRDRAFT_417247"/>
<dbReference type="RefSeq" id="XP_009545571.1">
    <property type="nucleotide sequence ID" value="XM_009547276.1"/>
</dbReference>
<dbReference type="HOGENOM" id="CLU_1986836_0_0_1"/>
<gene>
    <name evidence="1" type="ORF">HETIRDRAFT_417247</name>
</gene>
<protein>
    <submittedName>
        <fullName evidence="1">Uncharacterized protein</fullName>
    </submittedName>
</protein>
<evidence type="ECO:0000313" key="1">
    <source>
        <dbReference type="EMBL" id="ETW83302.1"/>
    </source>
</evidence>
<accession>W4KBS5</accession>
<reference evidence="1 2" key="1">
    <citation type="journal article" date="2012" name="New Phytol.">
        <title>Insight into trade-off between wood decay and parasitism from the genome of a fungal forest pathogen.</title>
        <authorList>
            <person name="Olson A."/>
            <person name="Aerts A."/>
            <person name="Asiegbu F."/>
            <person name="Belbahri L."/>
            <person name="Bouzid O."/>
            <person name="Broberg A."/>
            <person name="Canback B."/>
            <person name="Coutinho P.M."/>
            <person name="Cullen D."/>
            <person name="Dalman K."/>
            <person name="Deflorio G."/>
            <person name="van Diepen L.T."/>
            <person name="Dunand C."/>
            <person name="Duplessis S."/>
            <person name="Durling M."/>
            <person name="Gonthier P."/>
            <person name="Grimwood J."/>
            <person name="Fossdal C.G."/>
            <person name="Hansson D."/>
            <person name="Henrissat B."/>
            <person name="Hietala A."/>
            <person name="Himmelstrand K."/>
            <person name="Hoffmeister D."/>
            <person name="Hogberg N."/>
            <person name="James T.Y."/>
            <person name="Karlsson M."/>
            <person name="Kohler A."/>
            <person name="Kues U."/>
            <person name="Lee Y.H."/>
            <person name="Lin Y.C."/>
            <person name="Lind M."/>
            <person name="Lindquist E."/>
            <person name="Lombard V."/>
            <person name="Lucas S."/>
            <person name="Lunden K."/>
            <person name="Morin E."/>
            <person name="Murat C."/>
            <person name="Park J."/>
            <person name="Raffaello T."/>
            <person name="Rouze P."/>
            <person name="Salamov A."/>
            <person name="Schmutz J."/>
            <person name="Solheim H."/>
            <person name="Stahlberg J."/>
            <person name="Velez H."/>
            <person name="de Vries R.P."/>
            <person name="Wiebenga A."/>
            <person name="Woodward S."/>
            <person name="Yakovlev I."/>
            <person name="Garbelotto M."/>
            <person name="Martin F."/>
            <person name="Grigoriev I.V."/>
            <person name="Stenlid J."/>
        </authorList>
    </citation>
    <scope>NUCLEOTIDE SEQUENCE [LARGE SCALE GENOMIC DNA]</scope>
    <source>
        <strain evidence="1 2">TC 32-1</strain>
    </source>
</reference>
<organism evidence="1 2">
    <name type="scientific">Heterobasidion irregulare (strain TC 32-1)</name>
    <dbReference type="NCBI Taxonomy" id="747525"/>
    <lineage>
        <taxon>Eukaryota</taxon>
        <taxon>Fungi</taxon>
        <taxon>Dikarya</taxon>
        <taxon>Basidiomycota</taxon>
        <taxon>Agaricomycotina</taxon>
        <taxon>Agaricomycetes</taxon>
        <taxon>Russulales</taxon>
        <taxon>Bondarzewiaceae</taxon>
        <taxon>Heterobasidion</taxon>
        <taxon>Heterobasidion annosum species complex</taxon>
    </lineage>
</organism>
<dbReference type="AlphaFoldDB" id="W4KBS5"/>
<dbReference type="GeneID" id="20673395"/>
<dbReference type="EMBL" id="KI925457">
    <property type="protein sequence ID" value="ETW83302.1"/>
    <property type="molecule type" value="Genomic_DNA"/>
</dbReference>